<evidence type="ECO:0000313" key="1">
    <source>
        <dbReference type="EMBL" id="PKV96603.1"/>
    </source>
</evidence>
<sequence>MLGMDSVSWQQPPREVLGQVVPIQQFVARTDRVAAALHYAVAFPGGCVLALHVAIRRGSLDGSAWQSLTGNDFGYLSGLEASGGGLKFGVRFPDGSKATTVEHAFPGWAHPADRPESPMLVEAGGESSSGDQYYDSHQRLWLWPLPPPVDFEFVAEWPDLGIDLTSATLDGNAIVRAADHAVPLWG</sequence>
<dbReference type="Proteomes" id="UP000233750">
    <property type="component" value="Unassembled WGS sequence"/>
</dbReference>
<keyword evidence="2" id="KW-1185">Reference proteome</keyword>
<accession>A0A2N3WRX9</accession>
<name>A0A2N3WRX9_9PSEU</name>
<gene>
    <name evidence="1" type="ORF">ATK30_7556</name>
</gene>
<organism evidence="1 2">
    <name type="scientific">Amycolatopsis echigonensis</name>
    <dbReference type="NCBI Taxonomy" id="2576905"/>
    <lineage>
        <taxon>Bacteria</taxon>
        <taxon>Bacillati</taxon>
        <taxon>Actinomycetota</taxon>
        <taxon>Actinomycetes</taxon>
        <taxon>Pseudonocardiales</taxon>
        <taxon>Pseudonocardiaceae</taxon>
        <taxon>Amycolatopsis</taxon>
    </lineage>
</organism>
<evidence type="ECO:0000313" key="2">
    <source>
        <dbReference type="Proteomes" id="UP000233750"/>
    </source>
</evidence>
<proteinExistence type="predicted"/>
<protein>
    <submittedName>
        <fullName evidence="1">Uncharacterized protein</fullName>
    </submittedName>
</protein>
<dbReference type="AlphaFoldDB" id="A0A2N3WRX9"/>
<dbReference type="EMBL" id="PJMY01000003">
    <property type="protein sequence ID" value="PKV96603.1"/>
    <property type="molecule type" value="Genomic_DNA"/>
</dbReference>
<reference evidence="1 2" key="1">
    <citation type="submission" date="2017-12" db="EMBL/GenBank/DDBJ databases">
        <title>Sequencing the genomes of 1000 Actinobacteria strains.</title>
        <authorList>
            <person name="Klenk H.-P."/>
        </authorList>
    </citation>
    <scope>NUCLEOTIDE SEQUENCE [LARGE SCALE GENOMIC DNA]</scope>
    <source>
        <strain evidence="1 2">DSM 45165</strain>
    </source>
</reference>
<comment type="caution">
    <text evidence="1">The sequence shown here is derived from an EMBL/GenBank/DDBJ whole genome shotgun (WGS) entry which is preliminary data.</text>
</comment>